<feature type="domain" description="Xylose isomerase-like TIM barrel" evidence="1">
    <location>
        <begin position="25"/>
        <end position="264"/>
    </location>
</feature>
<gene>
    <name evidence="2" type="ORF">H9726_06340</name>
</gene>
<evidence type="ECO:0000313" key="2">
    <source>
        <dbReference type="EMBL" id="HIZ10089.1"/>
    </source>
</evidence>
<dbReference type="AlphaFoldDB" id="A0A9D2II42"/>
<evidence type="ECO:0000259" key="1">
    <source>
        <dbReference type="Pfam" id="PF01261"/>
    </source>
</evidence>
<protein>
    <submittedName>
        <fullName evidence="2">Sugar phosphate isomerase/epimerase</fullName>
    </submittedName>
</protein>
<dbReference type="InterPro" id="IPR050312">
    <property type="entry name" value="IolE/XylAMocC-like"/>
</dbReference>
<dbReference type="InterPro" id="IPR036237">
    <property type="entry name" value="Xyl_isomerase-like_sf"/>
</dbReference>
<reference evidence="2" key="2">
    <citation type="submission" date="2021-04" db="EMBL/GenBank/DDBJ databases">
        <authorList>
            <person name="Gilroy R."/>
        </authorList>
    </citation>
    <scope>NUCLEOTIDE SEQUENCE</scope>
    <source>
        <strain evidence="2">CHK192-19661</strain>
    </source>
</reference>
<dbReference type="Pfam" id="PF01261">
    <property type="entry name" value="AP_endonuc_2"/>
    <property type="match status" value="1"/>
</dbReference>
<dbReference type="GO" id="GO:0016853">
    <property type="term" value="F:isomerase activity"/>
    <property type="evidence" value="ECO:0007669"/>
    <property type="project" value="UniProtKB-KW"/>
</dbReference>
<evidence type="ECO:0000313" key="3">
    <source>
        <dbReference type="Proteomes" id="UP000824025"/>
    </source>
</evidence>
<sequence>MKTAVSAYSFAQYTRSGKLTMKEVVAKAKELGFDAIEFLDLDPPDGMSELAYASQLREECEKQGIPVSNYTIGADFSREDVRAEAERVMRKVDVAAVLGAAGMRHDAAYKRPAAPRGFSYALPHLADGIRRVTDYAAEKGVRTMVENHGFFVQDADRVEALVNAVDHPNFGWLCDMGNFLCADEDPAVACGKAAPYAFYVHAKDFIVKSGNGISPGSAFFRTRAGNYLRGTVLGHGNVPVLQCLQTLKDGGYDGYVSIEFEGMEDCIEALSLGIENLKRYFSLLQ</sequence>
<dbReference type="EMBL" id="DXCF01000032">
    <property type="protein sequence ID" value="HIZ10089.1"/>
    <property type="molecule type" value="Genomic_DNA"/>
</dbReference>
<dbReference type="Gene3D" id="3.20.20.150">
    <property type="entry name" value="Divalent-metal-dependent TIM barrel enzymes"/>
    <property type="match status" value="1"/>
</dbReference>
<organism evidence="2 3">
    <name type="scientific">Candidatus Borkfalkia avicola</name>
    <dbReference type="NCBI Taxonomy" id="2838503"/>
    <lineage>
        <taxon>Bacteria</taxon>
        <taxon>Bacillati</taxon>
        <taxon>Bacillota</taxon>
        <taxon>Clostridia</taxon>
        <taxon>Christensenellales</taxon>
        <taxon>Christensenellaceae</taxon>
        <taxon>Candidatus Borkfalkia</taxon>
    </lineage>
</organism>
<dbReference type="PANTHER" id="PTHR12110:SF53">
    <property type="entry name" value="BLR5974 PROTEIN"/>
    <property type="match status" value="1"/>
</dbReference>
<reference evidence="2" key="1">
    <citation type="journal article" date="2021" name="PeerJ">
        <title>Extensive microbial diversity within the chicken gut microbiome revealed by metagenomics and culture.</title>
        <authorList>
            <person name="Gilroy R."/>
            <person name="Ravi A."/>
            <person name="Getino M."/>
            <person name="Pursley I."/>
            <person name="Horton D.L."/>
            <person name="Alikhan N.F."/>
            <person name="Baker D."/>
            <person name="Gharbi K."/>
            <person name="Hall N."/>
            <person name="Watson M."/>
            <person name="Adriaenssens E.M."/>
            <person name="Foster-Nyarko E."/>
            <person name="Jarju S."/>
            <person name="Secka A."/>
            <person name="Antonio M."/>
            <person name="Oren A."/>
            <person name="Chaudhuri R.R."/>
            <person name="La Ragione R."/>
            <person name="Hildebrand F."/>
            <person name="Pallen M.J."/>
        </authorList>
    </citation>
    <scope>NUCLEOTIDE SEQUENCE</scope>
    <source>
        <strain evidence="2">CHK192-19661</strain>
    </source>
</reference>
<dbReference type="PANTHER" id="PTHR12110">
    <property type="entry name" value="HYDROXYPYRUVATE ISOMERASE"/>
    <property type="match status" value="1"/>
</dbReference>
<dbReference type="Proteomes" id="UP000824025">
    <property type="component" value="Unassembled WGS sequence"/>
</dbReference>
<dbReference type="InterPro" id="IPR013022">
    <property type="entry name" value="Xyl_isomerase-like_TIM-brl"/>
</dbReference>
<accession>A0A9D2II42</accession>
<keyword evidence="2" id="KW-0413">Isomerase</keyword>
<proteinExistence type="predicted"/>
<comment type="caution">
    <text evidence="2">The sequence shown here is derived from an EMBL/GenBank/DDBJ whole genome shotgun (WGS) entry which is preliminary data.</text>
</comment>
<name>A0A9D2II42_9FIRM</name>
<dbReference type="SUPFAM" id="SSF51658">
    <property type="entry name" value="Xylose isomerase-like"/>
    <property type="match status" value="1"/>
</dbReference>